<dbReference type="AlphaFoldDB" id="A0A508WTX0"/>
<reference evidence="2" key="1">
    <citation type="submission" date="2019-06" db="EMBL/GenBank/DDBJ databases">
        <authorList>
            <person name="Le Quere A."/>
            <person name="Colella S."/>
        </authorList>
    </citation>
    <scope>NUCLEOTIDE SEQUENCE</scope>
    <source>
        <strain evidence="2">EmedicaeMD41</strain>
    </source>
</reference>
<accession>A0A508WTX0</accession>
<sequence length="82" mass="9068">MIQALTTRADHCRRASLRTVNIDLENTVYRIARRGFLWQGAPNVEGGLNDTHRSQKNLQRGGDSHAGNAGAWGARDHRGMDA</sequence>
<protein>
    <submittedName>
        <fullName evidence="2">Uncharacterized protein</fullName>
    </submittedName>
</protein>
<feature type="region of interest" description="Disordered" evidence="1">
    <location>
        <begin position="45"/>
        <end position="82"/>
    </location>
</feature>
<dbReference type="Proteomes" id="UP000507954">
    <property type="component" value="Unassembled WGS sequence"/>
</dbReference>
<evidence type="ECO:0000256" key="1">
    <source>
        <dbReference type="SAM" id="MobiDB-lite"/>
    </source>
</evidence>
<name>A0A508WTX0_9HYPH</name>
<dbReference type="EMBL" id="CABFNB010000086">
    <property type="protein sequence ID" value="VTZ60846.1"/>
    <property type="molecule type" value="Genomic_DNA"/>
</dbReference>
<evidence type="ECO:0000313" key="2">
    <source>
        <dbReference type="EMBL" id="VTZ60846.1"/>
    </source>
</evidence>
<gene>
    <name evidence="2" type="ORF">EMEDMD4_210027</name>
</gene>
<proteinExistence type="predicted"/>
<organism evidence="2">
    <name type="scientific">Sinorhizobium medicae</name>
    <dbReference type="NCBI Taxonomy" id="110321"/>
    <lineage>
        <taxon>Bacteria</taxon>
        <taxon>Pseudomonadati</taxon>
        <taxon>Pseudomonadota</taxon>
        <taxon>Alphaproteobacteria</taxon>
        <taxon>Hyphomicrobiales</taxon>
        <taxon>Rhizobiaceae</taxon>
        <taxon>Sinorhizobium/Ensifer group</taxon>
        <taxon>Sinorhizobium</taxon>
    </lineage>
</organism>